<proteinExistence type="predicted"/>
<evidence type="ECO:0000313" key="2">
    <source>
        <dbReference type="EMBL" id="CAB4139756.1"/>
    </source>
</evidence>
<dbReference type="EMBL" id="LR796368">
    <property type="protein sequence ID" value="CAB4139756.1"/>
    <property type="molecule type" value="Genomic_DNA"/>
</dbReference>
<keyword evidence="1" id="KW-0175">Coiled coil</keyword>
<accession>A0A6J5M3T8</accession>
<name>A0A6J5M3T8_9CAUD</name>
<evidence type="ECO:0000256" key="1">
    <source>
        <dbReference type="SAM" id="Coils"/>
    </source>
</evidence>
<feature type="coiled-coil region" evidence="1">
    <location>
        <begin position="113"/>
        <end position="143"/>
    </location>
</feature>
<reference evidence="2" key="1">
    <citation type="submission" date="2020-04" db="EMBL/GenBank/DDBJ databases">
        <authorList>
            <person name="Chiriac C."/>
            <person name="Salcher M."/>
            <person name="Ghai R."/>
            <person name="Kavagutti S V."/>
        </authorList>
    </citation>
    <scope>NUCLEOTIDE SEQUENCE</scope>
</reference>
<protein>
    <submittedName>
        <fullName evidence="2">Uncharacterized protein</fullName>
    </submittedName>
</protein>
<organism evidence="2">
    <name type="scientific">uncultured Caudovirales phage</name>
    <dbReference type="NCBI Taxonomy" id="2100421"/>
    <lineage>
        <taxon>Viruses</taxon>
        <taxon>Duplodnaviria</taxon>
        <taxon>Heunggongvirae</taxon>
        <taxon>Uroviricota</taxon>
        <taxon>Caudoviricetes</taxon>
        <taxon>Peduoviridae</taxon>
        <taxon>Maltschvirus</taxon>
        <taxon>Maltschvirus maltsch</taxon>
    </lineage>
</organism>
<gene>
    <name evidence="2" type="ORF">UFOVP354_17</name>
</gene>
<sequence length="150" mass="16958">MANIVTVAGEMFISEGNSTFLEPFQEDFLLISEISTLEECRSVIQHAFLNDRLREKNPKFRAWNTCQVLEVKKSKEAPADEEFQKLIQTAVSNACLPENLSAYRSMTGKVGALKRAVEKVLQRQEEEEEAEEAAALLEKAKKSKKYSKVS</sequence>